<proteinExistence type="predicted"/>
<dbReference type="RefSeq" id="WP_079568643.1">
    <property type="nucleotide sequence ID" value="NZ_LT670818.1"/>
</dbReference>
<dbReference type="AlphaFoldDB" id="A0A1M5PVN1"/>
<dbReference type="EMBL" id="LT670818">
    <property type="protein sequence ID" value="SHH05878.1"/>
    <property type="molecule type" value="Genomic_DNA"/>
</dbReference>
<organism evidence="1 2">
    <name type="scientific">Bradyrhizobium erythrophlei</name>
    <dbReference type="NCBI Taxonomy" id="1437360"/>
    <lineage>
        <taxon>Bacteria</taxon>
        <taxon>Pseudomonadati</taxon>
        <taxon>Pseudomonadota</taxon>
        <taxon>Alphaproteobacteria</taxon>
        <taxon>Hyphomicrobiales</taxon>
        <taxon>Nitrobacteraceae</taxon>
        <taxon>Bradyrhizobium</taxon>
    </lineage>
</organism>
<sequence length="65" mass="7482">MAESDDFKLVREILAEGGRRYTNGNVDRSRYRRLVDLGWLNAFPTNMSDVMYQVTQRGKAAAKRS</sequence>
<dbReference type="InterPro" id="IPR036388">
    <property type="entry name" value="WH-like_DNA-bd_sf"/>
</dbReference>
<protein>
    <submittedName>
        <fullName evidence="1">Uncharacterized protein</fullName>
    </submittedName>
</protein>
<evidence type="ECO:0000313" key="2">
    <source>
        <dbReference type="Proteomes" id="UP000190675"/>
    </source>
</evidence>
<evidence type="ECO:0000313" key="1">
    <source>
        <dbReference type="EMBL" id="SHH05878.1"/>
    </source>
</evidence>
<dbReference type="InterPro" id="IPR049277">
    <property type="entry name" value="DUF3860-like"/>
</dbReference>
<dbReference type="Gene3D" id="1.10.10.10">
    <property type="entry name" value="Winged helix-like DNA-binding domain superfamily/Winged helix DNA-binding domain"/>
    <property type="match status" value="1"/>
</dbReference>
<accession>A0A1M5PVN1</accession>
<gene>
    <name evidence="1" type="ORF">SAMN05444169_5507</name>
</gene>
<name>A0A1M5PVN1_9BRAD</name>
<dbReference type="Pfam" id="PF21441">
    <property type="entry name" value="DUF3860-like"/>
    <property type="match status" value="1"/>
</dbReference>
<reference evidence="1 2" key="1">
    <citation type="submission" date="2016-11" db="EMBL/GenBank/DDBJ databases">
        <authorList>
            <person name="Jaros S."/>
            <person name="Januszkiewicz K."/>
            <person name="Wedrychowicz H."/>
        </authorList>
    </citation>
    <scope>NUCLEOTIDE SEQUENCE [LARGE SCALE GENOMIC DNA]</scope>
    <source>
        <strain evidence="1 2">GAS242</strain>
    </source>
</reference>
<dbReference type="OrthoDB" id="8250183at2"/>
<dbReference type="Proteomes" id="UP000190675">
    <property type="component" value="Chromosome I"/>
</dbReference>